<proteinExistence type="predicted"/>
<dbReference type="GO" id="GO:0005829">
    <property type="term" value="C:cytosol"/>
    <property type="evidence" value="ECO:0007669"/>
    <property type="project" value="TreeGrafter"/>
</dbReference>
<keyword evidence="4" id="KW-1185">Reference proteome</keyword>
<dbReference type="Pfam" id="PF02926">
    <property type="entry name" value="THUMP"/>
    <property type="match status" value="1"/>
</dbReference>
<accession>E0SSC1</accession>
<dbReference type="AlphaFoldDB" id="E0SSC1"/>
<dbReference type="SUPFAM" id="SSF75217">
    <property type="entry name" value="alpha/beta knot"/>
    <property type="match status" value="1"/>
</dbReference>
<dbReference type="SMART" id="SM00981">
    <property type="entry name" value="THUMP"/>
    <property type="match status" value="1"/>
</dbReference>
<dbReference type="Proteomes" id="UP000001304">
    <property type="component" value="Chromosome"/>
</dbReference>
<dbReference type="STRING" id="583356.Igag_0557"/>
<dbReference type="PANTHER" id="PTHR43209">
    <property type="entry name" value="TRNA SULFURTRANSFERASE"/>
    <property type="match status" value="1"/>
</dbReference>
<dbReference type="InterPro" id="IPR004114">
    <property type="entry name" value="THUMP_dom"/>
</dbReference>
<dbReference type="InterPro" id="IPR025849">
    <property type="entry name" value="MJ0421-like_SPOUT_MTase"/>
</dbReference>
<dbReference type="BioCyc" id="IAGG583356:GHAH-559-MONOMER"/>
<protein>
    <submittedName>
        <fullName evidence="3">THUMP domain protein</fullName>
    </submittedName>
</protein>
<dbReference type="Gene3D" id="3.30.2130.30">
    <property type="match status" value="1"/>
</dbReference>
<evidence type="ECO:0000313" key="4">
    <source>
        <dbReference type="Proteomes" id="UP000001304"/>
    </source>
</evidence>
<dbReference type="HOGENOM" id="CLU_795999_0_0_2"/>
<dbReference type="GO" id="GO:0003723">
    <property type="term" value="F:RNA binding"/>
    <property type="evidence" value="ECO:0007669"/>
    <property type="project" value="UniProtKB-UniRule"/>
</dbReference>
<sequence length="368" mass="41512">MDRVDIIVTCRLGMEKIVASYIKDIETGVEILPAPFNFMGLILVAGSRDRYRLADEIKRSVPEVEKIYIVDAIAKSDIQSIVDAVKRVVQGAINPNESFAVRTVRRGRHSFTSIDVNIAVGSIVKDVTGARVDLDNPDKVVFIQIIQDYAYISIVPGKEIIRKMKPYKFPMYKLFRRFVVVHEPYLGPEDASYTMGVRIGREVQTYEVGELVVAPIGSVDAYSMYHFLRGLFEGIESRYDIQRKSYGREVHRVRVSIQDMYQFIRSHMGEPIIVFEPEGEPISKLANEVSEFIVKSVKAGKKIYMMIGAREGIPTGLFRYASYVLDIAPGIVISTDYALASALIAITTVLHEKLSLEREEIEKTLDTS</sequence>
<dbReference type="EMBL" id="CP002098">
    <property type="protein sequence ID" value="ADM27393.1"/>
    <property type="molecule type" value="Genomic_DNA"/>
</dbReference>
<evidence type="ECO:0000313" key="3">
    <source>
        <dbReference type="EMBL" id="ADM27393.1"/>
    </source>
</evidence>
<dbReference type="SUPFAM" id="SSF143437">
    <property type="entry name" value="THUMP domain-like"/>
    <property type="match status" value="1"/>
</dbReference>
<dbReference type="KEGG" id="iag:Igag_0557"/>
<feature type="domain" description="THUMP" evidence="2">
    <location>
        <begin position="52"/>
        <end position="156"/>
    </location>
</feature>
<gene>
    <name evidence="3" type="ordered locus">Igag_0557</name>
</gene>
<dbReference type="GO" id="GO:0052837">
    <property type="term" value="P:thiazole biosynthetic process"/>
    <property type="evidence" value="ECO:0007669"/>
    <property type="project" value="TreeGrafter"/>
</dbReference>
<dbReference type="GO" id="GO:0002937">
    <property type="term" value="P:tRNA 4-thiouridine biosynthesis"/>
    <property type="evidence" value="ECO:0007669"/>
    <property type="project" value="TreeGrafter"/>
</dbReference>
<dbReference type="PROSITE" id="PS51165">
    <property type="entry name" value="THUMP"/>
    <property type="match status" value="1"/>
</dbReference>
<dbReference type="PANTHER" id="PTHR43209:SF1">
    <property type="entry name" value="TRNA SULFURTRANSFERASE"/>
    <property type="match status" value="1"/>
</dbReference>
<reference evidence="3 4" key="1">
    <citation type="journal article" date="2010" name="Stand. Genomic Sci.">
        <title>Complete genome sequence of Ignisphaera aggregans type strain (AQ1.S1).</title>
        <authorList>
            <person name="Goker M."/>
            <person name="Held B."/>
            <person name="Lapidus A."/>
            <person name="Nolan M."/>
            <person name="Spring S."/>
            <person name="Yasawong M."/>
            <person name="Lucas S."/>
            <person name="Glavina Del Rio T."/>
            <person name="Tice H."/>
            <person name="Cheng J.F."/>
            <person name="Goodwin L."/>
            <person name="Tapia R."/>
            <person name="Pitluck S."/>
            <person name="Liolios K."/>
            <person name="Ivanova N."/>
            <person name="Mavromatis K."/>
            <person name="Mikhailova N."/>
            <person name="Pati A."/>
            <person name="Chen A."/>
            <person name="Palaniappan K."/>
            <person name="Brambilla E."/>
            <person name="Land M."/>
            <person name="Hauser L."/>
            <person name="Chang Y.J."/>
            <person name="Jeffries C.D."/>
            <person name="Brettin T."/>
            <person name="Detter J.C."/>
            <person name="Han C."/>
            <person name="Rohde M."/>
            <person name="Sikorski J."/>
            <person name="Woyke T."/>
            <person name="Bristow J."/>
            <person name="Eisen J.A."/>
            <person name="Markowitz V."/>
            <person name="Hugenholtz P."/>
            <person name="Kyrpides N.C."/>
            <person name="Klenk H.P."/>
        </authorList>
    </citation>
    <scope>NUCLEOTIDE SEQUENCE [LARGE SCALE GENOMIC DNA]</scope>
    <source>
        <strain evidence="4">DSM 17230 / JCM 13409 / AQ1.S1</strain>
    </source>
</reference>
<dbReference type="Pfam" id="PF14419">
    <property type="entry name" value="SPOUT_MTase_2"/>
    <property type="match status" value="1"/>
</dbReference>
<evidence type="ECO:0000259" key="2">
    <source>
        <dbReference type="PROSITE" id="PS51165"/>
    </source>
</evidence>
<dbReference type="InterPro" id="IPR041730">
    <property type="entry name" value="MJ0421-like_THUMP"/>
</dbReference>
<dbReference type="InterPro" id="IPR029028">
    <property type="entry name" value="Alpha/beta_knot_MTases"/>
</dbReference>
<keyword evidence="1" id="KW-0694">RNA-binding</keyword>
<organism evidence="3 4">
    <name type="scientific">Ignisphaera aggregans (strain DSM 17230 / JCM 13409 / AQ1.S1)</name>
    <dbReference type="NCBI Taxonomy" id="583356"/>
    <lineage>
        <taxon>Archaea</taxon>
        <taxon>Thermoproteota</taxon>
        <taxon>Thermoprotei</taxon>
        <taxon>Desulfurococcales</taxon>
        <taxon>Desulfurococcaceae</taxon>
        <taxon>Ignisphaera</taxon>
    </lineage>
</organism>
<evidence type="ECO:0000256" key="1">
    <source>
        <dbReference type="PROSITE-ProRule" id="PRU00529"/>
    </source>
</evidence>
<dbReference type="CDD" id="cd11718">
    <property type="entry name" value="THUMP_SPOUT"/>
    <property type="match status" value="1"/>
</dbReference>
<dbReference type="InterPro" id="IPR050102">
    <property type="entry name" value="tRNA_sulfurtransferase_ThiI"/>
</dbReference>
<name>E0SSC1_IGNAA</name>